<name>A0A8T0I748_CERPU</name>
<evidence type="ECO:0008006" key="4">
    <source>
        <dbReference type="Google" id="ProtNLM"/>
    </source>
</evidence>
<organism evidence="2 3">
    <name type="scientific">Ceratodon purpureus</name>
    <name type="common">Fire moss</name>
    <name type="synonym">Dicranum purpureum</name>
    <dbReference type="NCBI Taxonomy" id="3225"/>
    <lineage>
        <taxon>Eukaryota</taxon>
        <taxon>Viridiplantae</taxon>
        <taxon>Streptophyta</taxon>
        <taxon>Embryophyta</taxon>
        <taxon>Bryophyta</taxon>
        <taxon>Bryophytina</taxon>
        <taxon>Bryopsida</taxon>
        <taxon>Dicranidae</taxon>
        <taxon>Pseudoditrichales</taxon>
        <taxon>Ditrichaceae</taxon>
        <taxon>Ceratodon</taxon>
    </lineage>
</organism>
<evidence type="ECO:0000313" key="2">
    <source>
        <dbReference type="EMBL" id="KAG0578789.1"/>
    </source>
</evidence>
<protein>
    <recommendedName>
        <fullName evidence="4">Secreted protein</fullName>
    </recommendedName>
</protein>
<sequence length="81" mass="9322">MIMVECWHVWFIVITETILPSYSVSFEFCDLWNSDTQSSQHPVRRSPVSMIHLSSRSAALTSDPCKRFTLESVLCHSLSCR</sequence>
<proteinExistence type="predicted"/>
<comment type="caution">
    <text evidence="2">The sequence shown here is derived from an EMBL/GenBank/DDBJ whole genome shotgun (WGS) entry which is preliminary data.</text>
</comment>
<reference evidence="2" key="1">
    <citation type="submission" date="2020-06" db="EMBL/GenBank/DDBJ databases">
        <title>WGS assembly of Ceratodon purpureus strain R40.</title>
        <authorList>
            <person name="Carey S.B."/>
            <person name="Jenkins J."/>
            <person name="Shu S."/>
            <person name="Lovell J.T."/>
            <person name="Sreedasyam A."/>
            <person name="Maumus F."/>
            <person name="Tiley G.P."/>
            <person name="Fernandez-Pozo N."/>
            <person name="Barry K."/>
            <person name="Chen C."/>
            <person name="Wang M."/>
            <person name="Lipzen A."/>
            <person name="Daum C."/>
            <person name="Saski C.A."/>
            <person name="Payton A.C."/>
            <person name="Mcbreen J.C."/>
            <person name="Conrad R.E."/>
            <person name="Kollar L.M."/>
            <person name="Olsson S."/>
            <person name="Huttunen S."/>
            <person name="Landis J.B."/>
            <person name="Wickett N.J."/>
            <person name="Johnson M.G."/>
            <person name="Rensing S.A."/>
            <person name="Grimwood J."/>
            <person name="Schmutz J."/>
            <person name="Mcdaniel S.F."/>
        </authorList>
    </citation>
    <scope>NUCLEOTIDE SEQUENCE</scope>
    <source>
        <strain evidence="2">R40</strain>
    </source>
</reference>
<feature type="chain" id="PRO_5035930633" description="Secreted protein" evidence="1">
    <location>
        <begin position="26"/>
        <end position="81"/>
    </location>
</feature>
<accession>A0A8T0I748</accession>
<keyword evidence="3" id="KW-1185">Reference proteome</keyword>
<evidence type="ECO:0000313" key="3">
    <source>
        <dbReference type="Proteomes" id="UP000822688"/>
    </source>
</evidence>
<keyword evidence="1" id="KW-0732">Signal</keyword>
<evidence type="ECO:0000256" key="1">
    <source>
        <dbReference type="SAM" id="SignalP"/>
    </source>
</evidence>
<dbReference type="Proteomes" id="UP000822688">
    <property type="component" value="Chromosome 4"/>
</dbReference>
<gene>
    <name evidence="2" type="ORF">KC19_4G049500</name>
</gene>
<dbReference type="AlphaFoldDB" id="A0A8T0I748"/>
<feature type="signal peptide" evidence="1">
    <location>
        <begin position="1"/>
        <end position="25"/>
    </location>
</feature>
<dbReference type="EMBL" id="CM026424">
    <property type="protein sequence ID" value="KAG0578789.1"/>
    <property type="molecule type" value="Genomic_DNA"/>
</dbReference>